<dbReference type="GO" id="GO:0002189">
    <property type="term" value="C:ribose phosphate diphosphokinase complex"/>
    <property type="evidence" value="ECO:0007669"/>
    <property type="project" value="TreeGrafter"/>
</dbReference>
<accession>A0A8S5MDN1</accession>
<protein>
    <submittedName>
        <fullName evidence="1">Baseplate wedge protein</fullName>
    </submittedName>
</protein>
<proteinExistence type="predicted"/>
<dbReference type="PANTHER" id="PTHR10210:SF41">
    <property type="entry name" value="RIBOSE-PHOSPHATE PYROPHOSPHOKINASE 1, CHLOROPLASTIC"/>
    <property type="match status" value="1"/>
</dbReference>
<sequence>MILINDEIVDYTLFPNMEMLVHTDFFKDLVDVEELKIEYTFDGNESLLHLYFILAHIQALYCVPVELTITYMPYSRMDRSQNGSCFTLAHVVKLITSVLKPTDSIEVIEPHSSETLKQFIYNGRSDAQMISVIPYLAQEVMHKHPDINVVCYPDKGARLRYAKASFGKDIVYCDKKRDFDTGDIVGLTLVGIGEDPEKMLSGATVLIVDDLCSRGGTFYHTANRLREAGAVAVFLAVCHMEQNVVTGELVKDTSPINHVYCTDTMAGSNNLVQDKISVLSWKGLLGLDRCIKS</sequence>
<organism evidence="1">
    <name type="scientific">Siphoviridae sp. ctYh54</name>
    <dbReference type="NCBI Taxonomy" id="2826379"/>
    <lineage>
        <taxon>Viruses</taxon>
        <taxon>Duplodnaviria</taxon>
        <taxon>Heunggongvirae</taxon>
        <taxon>Uroviricota</taxon>
        <taxon>Caudoviricetes</taxon>
    </lineage>
</organism>
<dbReference type="GO" id="GO:0006015">
    <property type="term" value="P:5-phosphoribose 1-diphosphate biosynthetic process"/>
    <property type="evidence" value="ECO:0007669"/>
    <property type="project" value="TreeGrafter"/>
</dbReference>
<dbReference type="GO" id="GO:0000287">
    <property type="term" value="F:magnesium ion binding"/>
    <property type="evidence" value="ECO:0007669"/>
    <property type="project" value="InterPro"/>
</dbReference>
<dbReference type="EMBL" id="BK014884">
    <property type="protein sequence ID" value="DAD80429.1"/>
    <property type="molecule type" value="Genomic_DNA"/>
</dbReference>
<dbReference type="GO" id="GO:0004749">
    <property type="term" value="F:ribose phosphate diphosphokinase activity"/>
    <property type="evidence" value="ECO:0007669"/>
    <property type="project" value="TreeGrafter"/>
</dbReference>
<dbReference type="PANTHER" id="PTHR10210">
    <property type="entry name" value="RIBOSE-PHOSPHATE DIPHOSPHOKINASE FAMILY MEMBER"/>
    <property type="match status" value="1"/>
</dbReference>
<dbReference type="GO" id="GO:0006164">
    <property type="term" value="P:purine nucleotide biosynthetic process"/>
    <property type="evidence" value="ECO:0007669"/>
    <property type="project" value="TreeGrafter"/>
</dbReference>
<dbReference type="InterPro" id="IPR000836">
    <property type="entry name" value="PRTase_dom"/>
</dbReference>
<dbReference type="Gene3D" id="3.40.50.2020">
    <property type="match status" value="2"/>
</dbReference>
<name>A0A8S5MDN1_9CAUD</name>
<dbReference type="InterPro" id="IPR029057">
    <property type="entry name" value="PRTase-like"/>
</dbReference>
<dbReference type="CDD" id="cd06223">
    <property type="entry name" value="PRTases_typeI"/>
    <property type="match status" value="1"/>
</dbReference>
<dbReference type="InterPro" id="IPR005946">
    <property type="entry name" value="Rib-P_diPkinase"/>
</dbReference>
<reference evidence="1" key="1">
    <citation type="journal article" date="2021" name="Proc. Natl. Acad. Sci. U.S.A.">
        <title>A Catalog of Tens of Thousands of Viruses from Human Metagenomes Reveals Hidden Associations with Chronic Diseases.</title>
        <authorList>
            <person name="Tisza M.J."/>
            <person name="Buck C.B."/>
        </authorList>
    </citation>
    <scope>NUCLEOTIDE SEQUENCE</scope>
    <source>
        <strain evidence="1">CtYh54</strain>
    </source>
</reference>
<evidence type="ECO:0000313" key="1">
    <source>
        <dbReference type="EMBL" id="DAD80429.1"/>
    </source>
</evidence>
<dbReference type="SUPFAM" id="SSF53271">
    <property type="entry name" value="PRTase-like"/>
    <property type="match status" value="2"/>
</dbReference>